<dbReference type="EMBL" id="JAHESC010000004">
    <property type="protein sequence ID" value="MBT1685698.1"/>
    <property type="molecule type" value="Genomic_DNA"/>
</dbReference>
<reference evidence="1 2" key="1">
    <citation type="submission" date="2021-05" db="EMBL/GenBank/DDBJ databases">
        <title>A Polyphasic approach of four new species of the genus Ohtaekwangia: Ohtaekwangia histidinii sp. nov., Ohtaekwangia cretensis sp. nov., Ohtaekwangia indiensis sp. nov., Ohtaekwangia reichenbachii sp. nov. from diverse environment.</title>
        <authorList>
            <person name="Octaviana S."/>
        </authorList>
    </citation>
    <scope>NUCLEOTIDE SEQUENCE [LARGE SCALE GENOMIC DNA]</scope>
    <source>
        <strain evidence="1 2">PWU37</strain>
    </source>
</reference>
<comment type="caution">
    <text evidence="1">The sequence shown here is derived from an EMBL/GenBank/DDBJ whole genome shotgun (WGS) entry which is preliminary data.</text>
</comment>
<proteinExistence type="predicted"/>
<protein>
    <submittedName>
        <fullName evidence="1">Uncharacterized protein</fullName>
    </submittedName>
</protein>
<dbReference type="PROSITE" id="PS51257">
    <property type="entry name" value="PROKAR_LIPOPROTEIN"/>
    <property type="match status" value="1"/>
</dbReference>
<sequence>MMKNGFLLLVLLCVGLVSCDKNEGNTQAVLKSGTYTGEFSRFSPDGHCTPTAVTLVIQNNTFNGFSELMKSPAIGAGVYKLTGAEIEFDDQRVWTSEFDWTYVLDGKYKFKTLGDEVIIVRMYANQMTDMYKLRWQDPATTLNSRNTTEASIETSEE</sequence>
<gene>
    <name evidence="1" type="ORF">KK078_03980</name>
</gene>
<evidence type="ECO:0000313" key="2">
    <source>
        <dbReference type="Proteomes" id="UP001319180"/>
    </source>
</evidence>
<evidence type="ECO:0000313" key="1">
    <source>
        <dbReference type="EMBL" id="MBT1685698.1"/>
    </source>
</evidence>
<dbReference type="Proteomes" id="UP001319180">
    <property type="component" value="Unassembled WGS sequence"/>
</dbReference>
<organism evidence="1 2">
    <name type="scientific">Dawidia soli</name>
    <dbReference type="NCBI Taxonomy" id="2782352"/>
    <lineage>
        <taxon>Bacteria</taxon>
        <taxon>Pseudomonadati</taxon>
        <taxon>Bacteroidota</taxon>
        <taxon>Cytophagia</taxon>
        <taxon>Cytophagales</taxon>
        <taxon>Chryseotaleaceae</taxon>
        <taxon>Dawidia</taxon>
    </lineage>
</organism>
<accession>A0AAP2D5I8</accession>
<keyword evidence="2" id="KW-1185">Reference proteome</keyword>
<dbReference type="AlphaFoldDB" id="A0AAP2D5I8"/>
<name>A0AAP2D5I8_9BACT</name>